<keyword evidence="3" id="KW-1185">Reference proteome</keyword>
<dbReference type="Proteomes" id="UP000585665">
    <property type="component" value="Unassembled WGS sequence"/>
</dbReference>
<organism evidence="2 3">
    <name type="scientific">Ameyamaea chiangmaiensis</name>
    <dbReference type="NCBI Taxonomy" id="442969"/>
    <lineage>
        <taxon>Bacteria</taxon>
        <taxon>Pseudomonadati</taxon>
        <taxon>Pseudomonadota</taxon>
        <taxon>Alphaproteobacteria</taxon>
        <taxon>Acetobacterales</taxon>
        <taxon>Acetobacteraceae</taxon>
        <taxon>Ameyamaea</taxon>
    </lineage>
</organism>
<accession>A0A850PBA3</accession>
<comment type="caution">
    <text evidence="2">The sequence shown here is derived from an EMBL/GenBank/DDBJ whole genome shotgun (WGS) entry which is preliminary data.</text>
</comment>
<reference evidence="2 3" key="1">
    <citation type="submission" date="2020-06" db="EMBL/GenBank/DDBJ databases">
        <title>Description of novel acetic acid bacteria.</title>
        <authorList>
            <person name="Sombolestani A."/>
        </authorList>
    </citation>
    <scope>NUCLEOTIDE SEQUENCE [LARGE SCALE GENOMIC DNA]</scope>
    <source>
        <strain evidence="2 3">LMG 27010</strain>
    </source>
</reference>
<gene>
    <name evidence="2" type="ORF">HUK82_06485</name>
</gene>
<feature type="signal peptide" evidence="1">
    <location>
        <begin position="1"/>
        <end position="24"/>
    </location>
</feature>
<name>A0A850PBA3_9PROT</name>
<dbReference type="EMBL" id="JABXXR010000031">
    <property type="protein sequence ID" value="NVN40213.1"/>
    <property type="molecule type" value="Genomic_DNA"/>
</dbReference>
<evidence type="ECO:0000256" key="1">
    <source>
        <dbReference type="SAM" id="SignalP"/>
    </source>
</evidence>
<proteinExistence type="predicted"/>
<dbReference type="RefSeq" id="WP_176613184.1">
    <property type="nucleotide sequence ID" value="NZ_JABXXR010000031.1"/>
</dbReference>
<keyword evidence="1" id="KW-0732">Signal</keyword>
<evidence type="ECO:0000313" key="2">
    <source>
        <dbReference type="EMBL" id="NVN40213.1"/>
    </source>
</evidence>
<feature type="chain" id="PRO_5033043023" evidence="1">
    <location>
        <begin position="25"/>
        <end position="141"/>
    </location>
</feature>
<protein>
    <submittedName>
        <fullName evidence="2">Uncharacterized protein</fullName>
    </submittedName>
</protein>
<evidence type="ECO:0000313" key="3">
    <source>
        <dbReference type="Proteomes" id="UP000585665"/>
    </source>
</evidence>
<dbReference type="AlphaFoldDB" id="A0A850PBA3"/>
<sequence>MRPVFLWCAAMAVSLLAVHAVARAQTTPAAPGAPASVGTAPGANVGAIVSGAKTINRVGALSYCVANHYVSYEQGWPMLQSLSASTGAVDPKNESGNMDYPSGVASLLIGPKDEIVSLDKADVPARQKICGQVMASLQSAT</sequence>